<accession>A0A6G0YCV4</accession>
<protein>
    <submittedName>
        <fullName evidence="1">Uncharacterized protein</fullName>
    </submittedName>
</protein>
<proteinExistence type="predicted"/>
<dbReference type="AlphaFoldDB" id="A0A6G0YCV4"/>
<organism evidence="1 2">
    <name type="scientific">Aphis craccivora</name>
    <name type="common">Cowpea aphid</name>
    <dbReference type="NCBI Taxonomy" id="307492"/>
    <lineage>
        <taxon>Eukaryota</taxon>
        <taxon>Metazoa</taxon>
        <taxon>Ecdysozoa</taxon>
        <taxon>Arthropoda</taxon>
        <taxon>Hexapoda</taxon>
        <taxon>Insecta</taxon>
        <taxon>Pterygota</taxon>
        <taxon>Neoptera</taxon>
        <taxon>Paraneoptera</taxon>
        <taxon>Hemiptera</taxon>
        <taxon>Sternorrhyncha</taxon>
        <taxon>Aphidomorpha</taxon>
        <taxon>Aphidoidea</taxon>
        <taxon>Aphididae</taxon>
        <taxon>Aphidini</taxon>
        <taxon>Aphis</taxon>
        <taxon>Aphis</taxon>
    </lineage>
</organism>
<evidence type="ECO:0000313" key="2">
    <source>
        <dbReference type="Proteomes" id="UP000478052"/>
    </source>
</evidence>
<reference evidence="1 2" key="1">
    <citation type="submission" date="2019-08" db="EMBL/GenBank/DDBJ databases">
        <title>Whole genome of Aphis craccivora.</title>
        <authorList>
            <person name="Voronova N.V."/>
            <person name="Shulinski R.S."/>
            <person name="Bandarenka Y.V."/>
            <person name="Zhorov D.G."/>
            <person name="Warner D."/>
        </authorList>
    </citation>
    <scope>NUCLEOTIDE SEQUENCE [LARGE SCALE GENOMIC DNA]</scope>
    <source>
        <strain evidence="1">180601</strain>
        <tissue evidence="1">Whole Body</tissue>
    </source>
</reference>
<sequence>MMCFFFVYVYNITSRNNASISNFAGGFDGKVDILGAL</sequence>
<gene>
    <name evidence="1" type="ORF">FWK35_00010213</name>
</gene>
<dbReference type="Proteomes" id="UP000478052">
    <property type="component" value="Unassembled WGS sequence"/>
</dbReference>
<evidence type="ECO:0000313" key="1">
    <source>
        <dbReference type="EMBL" id="KAF0753549.1"/>
    </source>
</evidence>
<name>A0A6G0YCV4_APHCR</name>
<dbReference type="EMBL" id="VUJU01004700">
    <property type="protein sequence ID" value="KAF0753549.1"/>
    <property type="molecule type" value="Genomic_DNA"/>
</dbReference>
<comment type="caution">
    <text evidence="1">The sequence shown here is derived from an EMBL/GenBank/DDBJ whole genome shotgun (WGS) entry which is preliminary data.</text>
</comment>
<keyword evidence="2" id="KW-1185">Reference proteome</keyword>